<name>A0A1H9JPV6_9SPHI</name>
<dbReference type="Gene3D" id="3.30.420.260">
    <property type="match status" value="1"/>
</dbReference>
<gene>
    <name evidence="1" type="ORF">SAMN04488023_10223</name>
</gene>
<evidence type="ECO:0008006" key="3">
    <source>
        <dbReference type="Google" id="ProtNLM"/>
    </source>
</evidence>
<dbReference type="STRING" id="390241.SAMN04488023_10223"/>
<keyword evidence="2" id="KW-1185">Reference proteome</keyword>
<dbReference type="AlphaFoldDB" id="A0A1H9JPV6"/>
<dbReference type="Pfam" id="PF12864">
    <property type="entry name" value="DUF3822"/>
    <property type="match status" value="1"/>
</dbReference>
<accession>A0A1H9JPV6</accession>
<sequence length="268" mass="30378">MSNNSLLLVNPHFEADTSEKCHLLLKITNDSFSYAVVDKESEEINIVFDKQGCDDVEGTIKAAFEQDTLLSKPYAAIKAAVHTPNFLFIPDEWFDADNLSVYTKFIGSEAKINTKHNVSQGFNTLFCLNNSLEERLPDTTTLFPQSEPLIALSGHLADTAILIDFTASSFNILYLKDKKVNFQNHYDAETPEEFNYFLLLIIEQLGLTESVPVYLQGIINEDDDHYNCLLKYFNQLYFFLPAGKQDSELLADMPKHYFSGLLALDLCE</sequence>
<dbReference type="InterPro" id="IPR024213">
    <property type="entry name" value="DUF3822"/>
</dbReference>
<dbReference type="Gene3D" id="3.30.420.250">
    <property type="match status" value="1"/>
</dbReference>
<dbReference type="OrthoDB" id="765136at2"/>
<evidence type="ECO:0000313" key="2">
    <source>
        <dbReference type="Proteomes" id="UP000199572"/>
    </source>
</evidence>
<proteinExistence type="predicted"/>
<dbReference type="Proteomes" id="UP000199572">
    <property type="component" value="Unassembled WGS sequence"/>
</dbReference>
<dbReference type="RefSeq" id="WP_090880430.1">
    <property type="nucleotide sequence ID" value="NZ_FOGG01000002.1"/>
</dbReference>
<evidence type="ECO:0000313" key="1">
    <source>
        <dbReference type="EMBL" id="SEQ88961.1"/>
    </source>
</evidence>
<dbReference type="EMBL" id="FOGG01000002">
    <property type="protein sequence ID" value="SEQ88961.1"/>
    <property type="molecule type" value="Genomic_DNA"/>
</dbReference>
<protein>
    <recommendedName>
        <fullName evidence="3">DUF3822 domain-containing protein</fullName>
    </recommendedName>
</protein>
<dbReference type="CDD" id="cd24013">
    <property type="entry name" value="ASKHA_ATPase_BT3980-like"/>
    <property type="match status" value="1"/>
</dbReference>
<organism evidence="1 2">
    <name type="scientific">Pedobacter rhizosphaerae</name>
    <dbReference type="NCBI Taxonomy" id="390241"/>
    <lineage>
        <taxon>Bacteria</taxon>
        <taxon>Pseudomonadati</taxon>
        <taxon>Bacteroidota</taxon>
        <taxon>Sphingobacteriia</taxon>
        <taxon>Sphingobacteriales</taxon>
        <taxon>Sphingobacteriaceae</taxon>
        <taxon>Pedobacter</taxon>
    </lineage>
</organism>
<reference evidence="1 2" key="1">
    <citation type="submission" date="2016-10" db="EMBL/GenBank/DDBJ databases">
        <authorList>
            <person name="de Groot N.N."/>
        </authorList>
    </citation>
    <scope>NUCLEOTIDE SEQUENCE [LARGE SCALE GENOMIC DNA]</scope>
    <source>
        <strain evidence="1 2">DSM 18610</strain>
    </source>
</reference>